<dbReference type="STRING" id="1183432.AGR3A_pa70019"/>
<evidence type="ECO:0000313" key="1">
    <source>
        <dbReference type="EMBL" id="CUX65094.1"/>
    </source>
</evidence>
<evidence type="ECO:0000313" key="2">
    <source>
        <dbReference type="Proteomes" id="UP000191988"/>
    </source>
</evidence>
<gene>
    <name evidence="1" type="ORF">AGR3A_pa70019</name>
</gene>
<organism evidence="1 2">
    <name type="scientific">Agrobacterium tomkonis CFBP 6623</name>
    <dbReference type="NCBI Taxonomy" id="1183432"/>
    <lineage>
        <taxon>Bacteria</taxon>
        <taxon>Pseudomonadati</taxon>
        <taxon>Pseudomonadota</taxon>
        <taxon>Alphaproteobacteria</taxon>
        <taxon>Hyphomicrobiales</taxon>
        <taxon>Rhizobiaceae</taxon>
        <taxon>Rhizobium/Agrobacterium group</taxon>
        <taxon>Agrobacterium</taxon>
        <taxon>Agrobacterium tumefaciens complex</taxon>
    </lineage>
</organism>
<name>A0A1S7S9P3_9HYPH</name>
<proteinExistence type="predicted"/>
<dbReference type="AlphaFoldDB" id="A0A1S7S9P3"/>
<protein>
    <submittedName>
        <fullName evidence="1">Uncharacterized protein</fullName>
    </submittedName>
</protein>
<dbReference type="Proteomes" id="UP000191988">
    <property type="component" value="Unassembled WGS sequence"/>
</dbReference>
<keyword evidence="2" id="KW-1185">Reference proteome</keyword>
<sequence>MFWADDPYLARRRRFPLPRDNSERCDFEGPRPRSSRGLECLRTMNRIIHWYNRRRPETPVMAADLVALLAALPNNRPICIRVGMTYFVLTASTVAIDEQEGLLLEPPVLGA</sequence>
<accession>A0A1S7S9P3</accession>
<dbReference type="EMBL" id="FBWK01000071">
    <property type="protein sequence ID" value="CUX65094.1"/>
    <property type="molecule type" value="Genomic_DNA"/>
</dbReference>
<reference evidence="2" key="1">
    <citation type="submission" date="2016-01" db="EMBL/GenBank/DDBJ databases">
        <authorList>
            <person name="Regsiter A."/>
            <person name="william w."/>
        </authorList>
    </citation>
    <scope>NUCLEOTIDE SEQUENCE [LARGE SCALE GENOMIC DNA]</scope>
    <source>
        <strain evidence="2">CFBP 6623</strain>
    </source>
</reference>